<keyword evidence="2" id="KW-0472">Membrane</keyword>
<dbReference type="InterPro" id="IPR021100">
    <property type="entry name" value="N-glycosylation_EOS1"/>
</dbReference>
<keyword evidence="2" id="KW-1133">Transmembrane helix</keyword>
<protein>
    <recommendedName>
        <fullName evidence="5">N-glycosylation protein EOS1</fullName>
    </recommendedName>
</protein>
<name>A0AAN6Q395_9PEZI</name>
<dbReference type="GO" id="GO:0005789">
    <property type="term" value="C:endoplasmic reticulum membrane"/>
    <property type="evidence" value="ECO:0007669"/>
    <property type="project" value="InterPro"/>
</dbReference>
<dbReference type="PANTHER" id="PTHR28147">
    <property type="entry name" value="N-GLYCOSYLATION PROTEIN EOS1"/>
    <property type="match status" value="1"/>
</dbReference>
<feature type="transmembrane region" description="Helical" evidence="2">
    <location>
        <begin position="258"/>
        <end position="276"/>
    </location>
</feature>
<feature type="compositionally biased region" description="Low complexity" evidence="1">
    <location>
        <begin position="39"/>
        <end position="55"/>
    </location>
</feature>
<dbReference type="GO" id="GO:0034599">
    <property type="term" value="P:cellular response to oxidative stress"/>
    <property type="evidence" value="ECO:0007669"/>
    <property type="project" value="InterPro"/>
</dbReference>
<organism evidence="3 4">
    <name type="scientific">Parathielavia hyrcaniae</name>
    <dbReference type="NCBI Taxonomy" id="113614"/>
    <lineage>
        <taxon>Eukaryota</taxon>
        <taxon>Fungi</taxon>
        <taxon>Dikarya</taxon>
        <taxon>Ascomycota</taxon>
        <taxon>Pezizomycotina</taxon>
        <taxon>Sordariomycetes</taxon>
        <taxon>Sordariomycetidae</taxon>
        <taxon>Sordariales</taxon>
        <taxon>Chaetomiaceae</taxon>
        <taxon>Parathielavia</taxon>
    </lineage>
</organism>
<dbReference type="GO" id="GO:0006487">
    <property type="term" value="P:protein N-linked glycosylation"/>
    <property type="evidence" value="ECO:0007669"/>
    <property type="project" value="TreeGrafter"/>
</dbReference>
<reference evidence="3" key="2">
    <citation type="submission" date="2023-05" db="EMBL/GenBank/DDBJ databases">
        <authorList>
            <consortium name="Lawrence Berkeley National Laboratory"/>
            <person name="Steindorff A."/>
            <person name="Hensen N."/>
            <person name="Bonometti L."/>
            <person name="Westerberg I."/>
            <person name="Brannstrom I.O."/>
            <person name="Guillou S."/>
            <person name="Cros-Aarteil S."/>
            <person name="Calhoun S."/>
            <person name="Haridas S."/>
            <person name="Kuo A."/>
            <person name="Mondo S."/>
            <person name="Pangilinan J."/>
            <person name="Riley R."/>
            <person name="Labutti K."/>
            <person name="Andreopoulos B."/>
            <person name="Lipzen A."/>
            <person name="Chen C."/>
            <person name="Yanf M."/>
            <person name="Daum C."/>
            <person name="Ng V."/>
            <person name="Clum A."/>
            <person name="Ohm R."/>
            <person name="Martin F."/>
            <person name="Silar P."/>
            <person name="Natvig D."/>
            <person name="Lalanne C."/>
            <person name="Gautier V."/>
            <person name="Ament-Velasquez S.L."/>
            <person name="Kruys A."/>
            <person name="Hutchinson M.I."/>
            <person name="Powell A.J."/>
            <person name="Barry K."/>
            <person name="Miller A.N."/>
            <person name="Grigoriev I.V."/>
            <person name="Debuchy R."/>
            <person name="Gladieux P."/>
            <person name="Thoren M.H."/>
            <person name="Johannesson H."/>
        </authorList>
    </citation>
    <scope>NUCLEOTIDE SEQUENCE</scope>
    <source>
        <strain evidence="3">CBS 757.83</strain>
    </source>
</reference>
<dbReference type="EMBL" id="MU863630">
    <property type="protein sequence ID" value="KAK4102723.1"/>
    <property type="molecule type" value="Genomic_DNA"/>
</dbReference>
<accession>A0AAN6Q395</accession>
<evidence type="ECO:0000256" key="2">
    <source>
        <dbReference type="SAM" id="Phobius"/>
    </source>
</evidence>
<evidence type="ECO:0008006" key="5">
    <source>
        <dbReference type="Google" id="ProtNLM"/>
    </source>
</evidence>
<evidence type="ECO:0000313" key="3">
    <source>
        <dbReference type="EMBL" id="KAK4102723.1"/>
    </source>
</evidence>
<reference evidence="3" key="1">
    <citation type="journal article" date="2023" name="Mol. Phylogenet. Evol.">
        <title>Genome-scale phylogeny and comparative genomics of the fungal order Sordariales.</title>
        <authorList>
            <person name="Hensen N."/>
            <person name="Bonometti L."/>
            <person name="Westerberg I."/>
            <person name="Brannstrom I.O."/>
            <person name="Guillou S."/>
            <person name="Cros-Aarteil S."/>
            <person name="Calhoun S."/>
            <person name="Haridas S."/>
            <person name="Kuo A."/>
            <person name="Mondo S."/>
            <person name="Pangilinan J."/>
            <person name="Riley R."/>
            <person name="LaButti K."/>
            <person name="Andreopoulos B."/>
            <person name="Lipzen A."/>
            <person name="Chen C."/>
            <person name="Yan M."/>
            <person name="Daum C."/>
            <person name="Ng V."/>
            <person name="Clum A."/>
            <person name="Steindorff A."/>
            <person name="Ohm R.A."/>
            <person name="Martin F."/>
            <person name="Silar P."/>
            <person name="Natvig D.O."/>
            <person name="Lalanne C."/>
            <person name="Gautier V."/>
            <person name="Ament-Velasquez S.L."/>
            <person name="Kruys A."/>
            <person name="Hutchinson M.I."/>
            <person name="Powell A.J."/>
            <person name="Barry K."/>
            <person name="Miller A.N."/>
            <person name="Grigoriev I.V."/>
            <person name="Debuchy R."/>
            <person name="Gladieux P."/>
            <person name="Hiltunen Thoren M."/>
            <person name="Johannesson H."/>
        </authorList>
    </citation>
    <scope>NUCLEOTIDE SEQUENCE</scope>
    <source>
        <strain evidence="3">CBS 757.83</strain>
    </source>
</reference>
<feature type="transmembrane region" description="Helical" evidence="2">
    <location>
        <begin position="193"/>
        <end position="215"/>
    </location>
</feature>
<dbReference type="AlphaFoldDB" id="A0AAN6Q395"/>
<feature type="transmembrane region" description="Helical" evidence="2">
    <location>
        <begin position="121"/>
        <end position="142"/>
    </location>
</feature>
<gene>
    <name evidence="3" type="ORF">N658DRAFT_468219</name>
</gene>
<evidence type="ECO:0000313" key="4">
    <source>
        <dbReference type="Proteomes" id="UP001305647"/>
    </source>
</evidence>
<feature type="transmembrane region" description="Helical" evidence="2">
    <location>
        <begin position="227"/>
        <end position="246"/>
    </location>
</feature>
<keyword evidence="2" id="KW-0812">Transmembrane</keyword>
<feature type="transmembrane region" description="Helical" evidence="2">
    <location>
        <begin position="288"/>
        <end position="308"/>
    </location>
</feature>
<evidence type="ECO:0000256" key="1">
    <source>
        <dbReference type="SAM" id="MobiDB-lite"/>
    </source>
</evidence>
<dbReference type="Proteomes" id="UP001305647">
    <property type="component" value="Unassembled WGS sequence"/>
</dbReference>
<sequence>MYNRARSAAHPPRPDNGVSTTHNRDTAADKRSSSESRPRGPAAAAAPAPLTPLRRSSVPDYAAAHHPSTATPYPRTGSGAAVAAAAAAPDHLHVGPGPVRSTLLQPRVAVALGVSKQWYPVLFLCRLVSIGPGLLFGLPNALRLLATLHLMYLDRVIDGGALSKLGRGVGGANGSHTSGYDTAFEATLRLTEALLATIWCCASGYLSFFFTDCLMSRWLLNYTPQATVVRLLTVDAINGYLTSWVLHLTGGFEDPRLILPAWIVISTTLTVLYHITQRKINIRKETSMSISVFSIASFVSMVALLVQLHSNRFDYPDIPLLNFARRLFDAAGRMAIRVMEYCDITREL</sequence>
<feature type="compositionally biased region" description="Basic and acidic residues" evidence="1">
    <location>
        <begin position="22"/>
        <end position="38"/>
    </location>
</feature>
<dbReference type="Pfam" id="PF12326">
    <property type="entry name" value="EOS1"/>
    <property type="match status" value="1"/>
</dbReference>
<keyword evidence="4" id="KW-1185">Reference proteome</keyword>
<proteinExistence type="predicted"/>
<dbReference type="PANTHER" id="PTHR28147:SF1">
    <property type="entry name" value="N-GLYCOSYLATION PROTEIN EOS1"/>
    <property type="match status" value="1"/>
</dbReference>
<comment type="caution">
    <text evidence="3">The sequence shown here is derived from an EMBL/GenBank/DDBJ whole genome shotgun (WGS) entry which is preliminary data.</text>
</comment>
<feature type="region of interest" description="Disordered" evidence="1">
    <location>
        <begin position="1"/>
        <end position="55"/>
    </location>
</feature>